<reference evidence="1" key="1">
    <citation type="submission" date="2023-11" db="EMBL/GenBank/DDBJ databases">
        <authorList>
            <person name="Poullet M."/>
        </authorList>
    </citation>
    <scope>NUCLEOTIDE SEQUENCE</scope>
    <source>
        <strain evidence="1">E1834</strain>
    </source>
</reference>
<evidence type="ECO:0000313" key="1">
    <source>
        <dbReference type="EMBL" id="CAK5098993.1"/>
    </source>
</evidence>
<name>A0ACB1AQA7_MELEN</name>
<sequence length="914" mass="104031">MPILFSSLVKKPTKCFFNSFKIHSSFFSFFPSFLIIFYCLKPVTSLTMLHQQQQQQQQKPKFRLQLEDVGNPQPCPDNPIRLIASRTPQYIYSPYDENKLYPPDTDCQFLIEVCFLNKKFINLKLKATDKFHRIHLTIIESDLEEALFTDCNDYVSVRDREGNETSIKEVARWCGQDYPAAIASASDSLLVHFHSDSIIQKRGFNISFVQFDIDTCPPDWISDGISSPYCYKQFVLPHILPWYEAQKECNFERANLATFQNEADYAFIVESYSQTHSFPWVGYSDANVEGIYESIDRNVPLWPENFPLKHENEMKDCVYLDWNKRDQIVVYEIDDCRNRRPFLCKKRRDGTEVPVVLPAGMIRRGFRDFTMDYTLLVVVVIFALLALVVGCVLFHKYKERNNRIINIDMNQRLVQQQQGQQPGNKDKAAAALARQKAKERERRELREQKYAETSNNNSNRGGRGGGGGIATTKSPFESQDSNASFPLQTFQSTFAQRMTTTTTTGNVEPLDTAAALAEASATASQQMREHEATKLHPQQLSAEIASVDSPPEDDLNSSPRIRMSPNQPSFVEEGRKISEKKIRKGWMGAGVSGGGTTDREEEEEEKDRHNMGYEPDSEEEEHEEKERQKIRRASKINGEGEGEDNFLMELNDEGGRKNTGENTGENNGENEELEQYTQHNHMDEELEQYNGGGEQFKQYKHKNVIESEQYVNSQQFKQLESDDGGEIQQKVVQVELHGENGEGGLSQFKDKRTKEERINNFDEKMMDSYAIGDHFKAAKVATSAIASAAIAATEHPVRPPIELMRTTRTTSTDKTKTPPPKEAKESEKIGESGKSSREATREGKEEKGEEKETFPEKVSGKGNIPSSTANLVKTEGEGGTRIRIKRKTFDRPPPVGPLDNVSAISLDEFWQQQK</sequence>
<dbReference type="Proteomes" id="UP001497535">
    <property type="component" value="Unassembled WGS sequence"/>
</dbReference>
<keyword evidence="2" id="KW-1185">Reference proteome</keyword>
<organism evidence="1 2">
    <name type="scientific">Meloidogyne enterolobii</name>
    <name type="common">Root-knot nematode worm</name>
    <name type="synonym">Meloidogyne mayaguensis</name>
    <dbReference type="NCBI Taxonomy" id="390850"/>
    <lineage>
        <taxon>Eukaryota</taxon>
        <taxon>Metazoa</taxon>
        <taxon>Ecdysozoa</taxon>
        <taxon>Nematoda</taxon>
        <taxon>Chromadorea</taxon>
        <taxon>Rhabditida</taxon>
        <taxon>Tylenchina</taxon>
        <taxon>Tylenchomorpha</taxon>
        <taxon>Tylenchoidea</taxon>
        <taxon>Meloidogynidae</taxon>
        <taxon>Meloidogyninae</taxon>
        <taxon>Meloidogyne</taxon>
    </lineage>
</organism>
<proteinExistence type="predicted"/>
<gene>
    <name evidence="1" type="ORF">MENTE1834_LOCUS41732</name>
</gene>
<comment type="caution">
    <text evidence="1">The sequence shown here is derived from an EMBL/GenBank/DDBJ whole genome shotgun (WGS) entry which is preliminary data.</text>
</comment>
<accession>A0ACB1AQA7</accession>
<evidence type="ECO:0000313" key="2">
    <source>
        <dbReference type="Proteomes" id="UP001497535"/>
    </source>
</evidence>
<dbReference type="EMBL" id="CAVMJV010000105">
    <property type="protein sequence ID" value="CAK5098993.1"/>
    <property type="molecule type" value="Genomic_DNA"/>
</dbReference>
<protein>
    <submittedName>
        <fullName evidence="1">Uncharacterized protein</fullName>
    </submittedName>
</protein>